<dbReference type="PANTHER" id="PTHR34047:SF8">
    <property type="entry name" value="PROTEIN YKFC"/>
    <property type="match status" value="1"/>
</dbReference>
<dbReference type="CDD" id="cd01646">
    <property type="entry name" value="RT_Bac_retron_I"/>
    <property type="match status" value="1"/>
</dbReference>
<dbReference type="Pfam" id="PF00078">
    <property type="entry name" value="RVT_1"/>
    <property type="match status" value="1"/>
</dbReference>
<dbReference type="SUPFAM" id="SSF56672">
    <property type="entry name" value="DNA/RNA polymerases"/>
    <property type="match status" value="1"/>
</dbReference>
<protein>
    <submittedName>
        <fullName evidence="3">RNA-directed DNA polymerase</fullName>
    </submittedName>
</protein>
<proteinExistence type="predicted"/>
<feature type="compositionally biased region" description="Low complexity" evidence="1">
    <location>
        <begin position="387"/>
        <end position="403"/>
    </location>
</feature>
<evidence type="ECO:0000313" key="3">
    <source>
        <dbReference type="EMBL" id="MBT1173596.1"/>
    </source>
</evidence>
<dbReference type="GO" id="GO:0003964">
    <property type="term" value="F:RNA-directed DNA polymerase activity"/>
    <property type="evidence" value="ECO:0007669"/>
    <property type="project" value="UniProtKB-KW"/>
</dbReference>
<feature type="region of interest" description="Disordered" evidence="1">
    <location>
        <begin position="1"/>
        <end position="29"/>
    </location>
</feature>
<gene>
    <name evidence="3" type="ORF">JS528_09635</name>
</gene>
<feature type="domain" description="Reverse transcriptase" evidence="2">
    <location>
        <begin position="64"/>
        <end position="297"/>
    </location>
</feature>
<dbReference type="InterPro" id="IPR043502">
    <property type="entry name" value="DNA/RNA_pol_sf"/>
</dbReference>
<comment type="caution">
    <text evidence="3">The sequence shown here is derived from an EMBL/GenBank/DDBJ whole genome shotgun (WGS) entry which is preliminary data.</text>
</comment>
<evidence type="ECO:0000259" key="2">
    <source>
        <dbReference type="PROSITE" id="PS50878"/>
    </source>
</evidence>
<dbReference type="PANTHER" id="PTHR34047">
    <property type="entry name" value="NUCLEAR INTRON MATURASE 1, MITOCHONDRIAL-RELATED"/>
    <property type="match status" value="1"/>
</dbReference>
<dbReference type="Proteomes" id="UP000773064">
    <property type="component" value="Unassembled WGS sequence"/>
</dbReference>
<dbReference type="EMBL" id="JAFEJS010000012">
    <property type="protein sequence ID" value="MBT1173596.1"/>
    <property type="molecule type" value="Genomic_DNA"/>
</dbReference>
<dbReference type="PROSITE" id="PS50878">
    <property type="entry name" value="RT_POL"/>
    <property type="match status" value="1"/>
</dbReference>
<dbReference type="InterPro" id="IPR051083">
    <property type="entry name" value="GrpII_Intron_Splice-Mob/Def"/>
</dbReference>
<accession>A0ABS5URZ6</accession>
<name>A0ABS5URZ6_9BIFI</name>
<dbReference type="RefSeq" id="WP_214358847.1">
    <property type="nucleotide sequence ID" value="NZ_JAFEJS010000012.1"/>
</dbReference>
<evidence type="ECO:0000256" key="1">
    <source>
        <dbReference type="SAM" id="MobiDB-lite"/>
    </source>
</evidence>
<keyword evidence="3" id="KW-0548">Nucleotidyltransferase</keyword>
<feature type="compositionally biased region" description="Basic and acidic residues" evidence="1">
    <location>
        <begin position="17"/>
        <end position="29"/>
    </location>
</feature>
<reference evidence="3 4" key="1">
    <citation type="journal article" date="2021" name="Environ. Microbiol.">
        <title>Genetic insights into the dark matter of the mammalian gut microbiota through targeted genome reconstruction.</title>
        <authorList>
            <person name="Lugli G.A."/>
            <person name="Alessandri G."/>
            <person name="Milani C."/>
            <person name="Viappiani A."/>
            <person name="Fontana F."/>
            <person name="Tarracchini C."/>
            <person name="Mancabelli L."/>
            <person name="Argentini C."/>
            <person name="Ruiz L."/>
            <person name="Margolles A."/>
            <person name="van Sinderen D."/>
            <person name="Turroni F."/>
            <person name="Ventura M."/>
        </authorList>
    </citation>
    <scope>NUCLEOTIDE SEQUENCE [LARGE SCALE GENOMIC DNA]</scope>
    <source>
        <strain evidence="3 4">MA2</strain>
    </source>
</reference>
<keyword evidence="4" id="KW-1185">Reference proteome</keyword>
<evidence type="ECO:0000313" key="4">
    <source>
        <dbReference type="Proteomes" id="UP000773064"/>
    </source>
</evidence>
<sequence length="403" mass="46324">MSNQDRREARRRRRDAKRQANREARQAEHSYDRILDLNTLHKAAHDAAKGVRWKTGTQAYETHLMRQLLATRDKLATGEDVTMPLRRFDLMERGKLRHIQAAKFPEKVVQKALTTQLIRPVYTPSFTAGNSANMKGRGTKYAMDRLKRQLVRHYRRYGRDGWILLVDFSDYFGSIPHEGVIRQAGEYITDPRTMHLVRQLVDREDGTHGLGLGSEPSQVFAVAYPNRLDHWLEQQSGCEATGRYMDDTYVIDHDKPRLEHALTHIEAEALRLGIQVNPRKTKIVKLSHGFTWLKKKWTITETGRIVIRPSRKTIVRERRKLKKLARQVSEGRMSMVTFRSSYASWRGSLDHLDARRSQRSMDALYLELCDRIEKGNPCQTPPPSPSSSPSSAPAASAPSSRGY</sequence>
<organism evidence="3 4">
    <name type="scientific">Bifidobacterium santillanense</name>
    <dbReference type="NCBI Taxonomy" id="2809028"/>
    <lineage>
        <taxon>Bacteria</taxon>
        <taxon>Bacillati</taxon>
        <taxon>Actinomycetota</taxon>
        <taxon>Actinomycetes</taxon>
        <taxon>Bifidobacteriales</taxon>
        <taxon>Bifidobacteriaceae</taxon>
        <taxon>Bifidobacterium</taxon>
    </lineage>
</organism>
<dbReference type="InterPro" id="IPR000477">
    <property type="entry name" value="RT_dom"/>
</dbReference>
<keyword evidence="3" id="KW-0695">RNA-directed DNA polymerase</keyword>
<feature type="region of interest" description="Disordered" evidence="1">
    <location>
        <begin position="374"/>
        <end position="403"/>
    </location>
</feature>
<keyword evidence="3" id="KW-0808">Transferase</keyword>